<evidence type="ECO:0000256" key="1">
    <source>
        <dbReference type="SAM" id="MobiDB-lite"/>
    </source>
</evidence>
<organism evidence="2 3">
    <name type="scientific">Exidia glandulosa HHB12029</name>
    <dbReference type="NCBI Taxonomy" id="1314781"/>
    <lineage>
        <taxon>Eukaryota</taxon>
        <taxon>Fungi</taxon>
        <taxon>Dikarya</taxon>
        <taxon>Basidiomycota</taxon>
        <taxon>Agaricomycotina</taxon>
        <taxon>Agaricomycetes</taxon>
        <taxon>Auriculariales</taxon>
        <taxon>Exidiaceae</taxon>
        <taxon>Exidia</taxon>
    </lineage>
</organism>
<gene>
    <name evidence="2" type="ORF">EXIGLDRAFT_784144</name>
</gene>
<evidence type="ECO:0000313" key="2">
    <source>
        <dbReference type="EMBL" id="KZV78227.1"/>
    </source>
</evidence>
<protein>
    <submittedName>
        <fullName evidence="2">Uncharacterized protein</fullName>
    </submittedName>
</protein>
<dbReference type="EMBL" id="KV427033">
    <property type="protein sequence ID" value="KZV78227.1"/>
    <property type="molecule type" value="Genomic_DNA"/>
</dbReference>
<proteinExistence type="predicted"/>
<accession>A0A166MNJ4</accession>
<feature type="compositionally biased region" description="Basic residues" evidence="1">
    <location>
        <begin position="32"/>
        <end position="47"/>
    </location>
</feature>
<reference evidence="2 3" key="1">
    <citation type="journal article" date="2016" name="Mol. Biol. Evol.">
        <title>Comparative Genomics of Early-Diverging Mushroom-Forming Fungi Provides Insights into the Origins of Lignocellulose Decay Capabilities.</title>
        <authorList>
            <person name="Nagy L.G."/>
            <person name="Riley R."/>
            <person name="Tritt A."/>
            <person name="Adam C."/>
            <person name="Daum C."/>
            <person name="Floudas D."/>
            <person name="Sun H."/>
            <person name="Yadav J.S."/>
            <person name="Pangilinan J."/>
            <person name="Larsson K.H."/>
            <person name="Matsuura K."/>
            <person name="Barry K."/>
            <person name="Labutti K."/>
            <person name="Kuo R."/>
            <person name="Ohm R.A."/>
            <person name="Bhattacharya S.S."/>
            <person name="Shirouzu T."/>
            <person name="Yoshinaga Y."/>
            <person name="Martin F.M."/>
            <person name="Grigoriev I.V."/>
            <person name="Hibbett D.S."/>
        </authorList>
    </citation>
    <scope>NUCLEOTIDE SEQUENCE [LARGE SCALE GENOMIC DNA]</scope>
    <source>
        <strain evidence="2 3">HHB12029</strain>
    </source>
</reference>
<keyword evidence="3" id="KW-1185">Reference proteome</keyword>
<dbReference type="InParanoid" id="A0A166MNJ4"/>
<dbReference type="AlphaFoldDB" id="A0A166MNJ4"/>
<evidence type="ECO:0000313" key="3">
    <source>
        <dbReference type="Proteomes" id="UP000077266"/>
    </source>
</evidence>
<name>A0A166MNJ4_EXIGL</name>
<feature type="compositionally biased region" description="Basic and acidic residues" evidence="1">
    <location>
        <begin position="110"/>
        <end position="131"/>
    </location>
</feature>
<sequence length="149" mass="16265">MATNRTVTIGTGDWAAKNPASGRRTRQPITRYRQRRRRVRAGRRARPGQRNGIGAGSRHGRTQPADAATTRTAALKSSTGCAQAIRGIAGNTAQAFRRAEWTVSAGTGRTELDGQQRRVSDAQRPRNEQHKAQRLRTYGESSANSTLLA</sequence>
<dbReference type="Proteomes" id="UP000077266">
    <property type="component" value="Unassembled WGS sequence"/>
</dbReference>
<feature type="region of interest" description="Disordered" evidence="1">
    <location>
        <begin position="1"/>
        <end position="74"/>
    </location>
</feature>
<feature type="compositionally biased region" description="Polar residues" evidence="1">
    <location>
        <begin position="139"/>
        <end position="149"/>
    </location>
</feature>
<feature type="region of interest" description="Disordered" evidence="1">
    <location>
        <begin position="102"/>
        <end position="149"/>
    </location>
</feature>